<feature type="domain" description="HTH gntR-type" evidence="6">
    <location>
        <begin position="22"/>
        <end position="90"/>
    </location>
</feature>
<dbReference type="CDD" id="cd07377">
    <property type="entry name" value="WHTH_GntR"/>
    <property type="match status" value="1"/>
</dbReference>
<gene>
    <name evidence="7" type="ORF">LZA78_03725</name>
</gene>
<dbReference type="PANTHER" id="PTHR46577:SF1">
    <property type="entry name" value="HTH-TYPE TRANSCRIPTIONAL REGULATORY PROTEIN GABR"/>
    <property type="match status" value="1"/>
</dbReference>
<sequence>MGENLVGRLSSEMFFIDRADRRSLQMQLTSSIVSTILEARTRSGTRMPSTRQLADHLGISRLTVTLVYQDLVAQGYLDSAPRSGFVVSQKVPHRRIGREDVLSFSQPVDWGRWLKQDLTARRRIAKPLDWRSYPYPFLYGQADPTLFDHAAWRDCARRALGAREFTDLADERMAMDDPVLVDFICRNTLPRRGIRARPEEVLITLGAQNGIWLAVQLLARKDRVAVMEDPGFPDFAATFQFAQMPIHYVPCTDEGLEPSSLPHDTGLVAVTPSHSIPTGTTMPIHKRRELLTMADKHDFLVIEDDYEFEMSFLEPPSPALKSLDGAGRVIYIGSFSKALFPGLRIGYVVGPAPFIEQARALRAMMLRHAPGHMQRVTGYFLALGHYDAHIVRLREAFRQRRETLTHALEKTPFRIAGAARHGGSSLWIEAPEDVDSAAFAERLAVNGVLIEHGRPFFADPPNPCPFFRLGYSSIAEEKIEAGVKIMTRVLSSGIGGQPKDSV</sequence>
<evidence type="ECO:0000256" key="4">
    <source>
        <dbReference type="ARBA" id="ARBA00023125"/>
    </source>
</evidence>
<name>A0ABS8YVQ3_9RHOB</name>
<organism evidence="7 8">
    <name type="scientific">Rhodobacter flavimaris</name>
    <dbReference type="NCBI Taxonomy" id="2907145"/>
    <lineage>
        <taxon>Bacteria</taxon>
        <taxon>Pseudomonadati</taxon>
        <taxon>Pseudomonadota</taxon>
        <taxon>Alphaproteobacteria</taxon>
        <taxon>Rhodobacterales</taxon>
        <taxon>Rhodobacter group</taxon>
        <taxon>Rhodobacter</taxon>
    </lineage>
</organism>
<dbReference type="Pfam" id="PF00392">
    <property type="entry name" value="GntR"/>
    <property type="match status" value="1"/>
</dbReference>
<keyword evidence="5" id="KW-0804">Transcription</keyword>
<dbReference type="EMBL" id="JAJUOS010000002">
    <property type="protein sequence ID" value="MCE5972587.1"/>
    <property type="molecule type" value="Genomic_DNA"/>
</dbReference>
<evidence type="ECO:0000256" key="2">
    <source>
        <dbReference type="ARBA" id="ARBA00022898"/>
    </source>
</evidence>
<dbReference type="Proteomes" id="UP001521181">
    <property type="component" value="Unassembled WGS sequence"/>
</dbReference>
<comment type="similarity">
    <text evidence="1">In the C-terminal section; belongs to the class-I pyridoxal-phosphate-dependent aminotransferase family.</text>
</comment>
<keyword evidence="3" id="KW-0805">Transcription regulation</keyword>
<dbReference type="InterPro" id="IPR015424">
    <property type="entry name" value="PyrdxlP-dep_Trfase"/>
</dbReference>
<dbReference type="SUPFAM" id="SSF53383">
    <property type="entry name" value="PLP-dependent transferases"/>
    <property type="match status" value="1"/>
</dbReference>
<accession>A0ABS8YVQ3</accession>
<dbReference type="InterPro" id="IPR015421">
    <property type="entry name" value="PyrdxlP-dep_Trfase_major"/>
</dbReference>
<dbReference type="Gene3D" id="1.10.10.10">
    <property type="entry name" value="Winged helix-like DNA-binding domain superfamily/Winged helix DNA-binding domain"/>
    <property type="match status" value="1"/>
</dbReference>
<keyword evidence="8" id="KW-1185">Reference proteome</keyword>
<dbReference type="GO" id="GO:0008483">
    <property type="term" value="F:transaminase activity"/>
    <property type="evidence" value="ECO:0007669"/>
    <property type="project" value="UniProtKB-KW"/>
</dbReference>
<dbReference type="InterPro" id="IPR036390">
    <property type="entry name" value="WH_DNA-bd_sf"/>
</dbReference>
<dbReference type="PRINTS" id="PR00035">
    <property type="entry name" value="HTHGNTR"/>
</dbReference>
<dbReference type="PANTHER" id="PTHR46577">
    <property type="entry name" value="HTH-TYPE TRANSCRIPTIONAL REGULATORY PROTEIN GABR"/>
    <property type="match status" value="1"/>
</dbReference>
<dbReference type="Pfam" id="PF00155">
    <property type="entry name" value="Aminotran_1_2"/>
    <property type="match status" value="1"/>
</dbReference>
<dbReference type="SUPFAM" id="SSF46785">
    <property type="entry name" value="Winged helix' DNA-binding domain"/>
    <property type="match status" value="1"/>
</dbReference>
<evidence type="ECO:0000256" key="1">
    <source>
        <dbReference type="ARBA" id="ARBA00005384"/>
    </source>
</evidence>
<comment type="caution">
    <text evidence="7">The sequence shown here is derived from an EMBL/GenBank/DDBJ whole genome shotgun (WGS) entry which is preliminary data.</text>
</comment>
<dbReference type="InterPro" id="IPR051446">
    <property type="entry name" value="HTH_trans_reg/aminotransferase"/>
</dbReference>
<dbReference type="SMART" id="SM00345">
    <property type="entry name" value="HTH_GNTR"/>
    <property type="match status" value="1"/>
</dbReference>
<dbReference type="CDD" id="cd00609">
    <property type="entry name" value="AAT_like"/>
    <property type="match status" value="1"/>
</dbReference>
<dbReference type="RefSeq" id="WP_233675600.1">
    <property type="nucleotide sequence ID" value="NZ_JAJUOS010000002.1"/>
</dbReference>
<dbReference type="InterPro" id="IPR004839">
    <property type="entry name" value="Aminotransferase_I/II_large"/>
</dbReference>
<keyword evidence="7" id="KW-0808">Transferase</keyword>
<dbReference type="InterPro" id="IPR000524">
    <property type="entry name" value="Tscrpt_reg_HTH_GntR"/>
</dbReference>
<reference evidence="7 8" key="1">
    <citation type="submission" date="2021-12" db="EMBL/GenBank/DDBJ databases">
        <title>Sinirhodobacter sp. WL0062 is a bacterium isolated from seawater.</title>
        <authorList>
            <person name="Wang L."/>
            <person name="He W."/>
            <person name="Zhang D.-F."/>
        </authorList>
    </citation>
    <scope>NUCLEOTIDE SEQUENCE [LARGE SCALE GENOMIC DNA]</scope>
    <source>
        <strain evidence="7 8">WL0062</strain>
    </source>
</reference>
<proteinExistence type="inferred from homology"/>
<keyword evidence="7" id="KW-0032">Aminotransferase</keyword>
<evidence type="ECO:0000256" key="5">
    <source>
        <dbReference type="ARBA" id="ARBA00023163"/>
    </source>
</evidence>
<dbReference type="InterPro" id="IPR036388">
    <property type="entry name" value="WH-like_DNA-bd_sf"/>
</dbReference>
<dbReference type="Gene3D" id="3.40.640.10">
    <property type="entry name" value="Type I PLP-dependent aspartate aminotransferase-like (Major domain)"/>
    <property type="match status" value="1"/>
</dbReference>
<evidence type="ECO:0000313" key="7">
    <source>
        <dbReference type="EMBL" id="MCE5972587.1"/>
    </source>
</evidence>
<keyword evidence="2" id="KW-0663">Pyridoxal phosphate</keyword>
<protein>
    <submittedName>
        <fullName evidence="7">PLP-dependent aminotransferase family protein</fullName>
    </submittedName>
</protein>
<evidence type="ECO:0000259" key="6">
    <source>
        <dbReference type="PROSITE" id="PS50949"/>
    </source>
</evidence>
<evidence type="ECO:0000313" key="8">
    <source>
        <dbReference type="Proteomes" id="UP001521181"/>
    </source>
</evidence>
<evidence type="ECO:0000256" key="3">
    <source>
        <dbReference type="ARBA" id="ARBA00023015"/>
    </source>
</evidence>
<keyword evidence="4" id="KW-0238">DNA-binding</keyword>
<dbReference type="PROSITE" id="PS50949">
    <property type="entry name" value="HTH_GNTR"/>
    <property type="match status" value="1"/>
</dbReference>